<dbReference type="OrthoDB" id="10253151at2759"/>
<organism evidence="4 5">
    <name type="scientific">Fistulifera solaris</name>
    <name type="common">Oleaginous diatom</name>
    <dbReference type="NCBI Taxonomy" id="1519565"/>
    <lineage>
        <taxon>Eukaryota</taxon>
        <taxon>Sar</taxon>
        <taxon>Stramenopiles</taxon>
        <taxon>Ochrophyta</taxon>
        <taxon>Bacillariophyta</taxon>
        <taxon>Bacillariophyceae</taxon>
        <taxon>Bacillariophycidae</taxon>
        <taxon>Naviculales</taxon>
        <taxon>Naviculaceae</taxon>
        <taxon>Fistulifera</taxon>
    </lineage>
</organism>
<protein>
    <submittedName>
        <fullName evidence="4">Putative sigma-54 modulation protein</fullName>
    </submittedName>
</protein>
<dbReference type="CDD" id="cd00552">
    <property type="entry name" value="RaiA"/>
    <property type="match status" value="1"/>
</dbReference>
<dbReference type="InterPro" id="IPR032528">
    <property type="entry name" value="Ribosom_S30AE_C"/>
</dbReference>
<dbReference type="GO" id="GO:0043024">
    <property type="term" value="F:ribosomal small subunit binding"/>
    <property type="evidence" value="ECO:0007669"/>
    <property type="project" value="TreeGrafter"/>
</dbReference>
<dbReference type="InParanoid" id="A0A1Z5JFD9"/>
<dbReference type="PANTHER" id="PTHR33231">
    <property type="entry name" value="30S RIBOSOMAL PROTEIN"/>
    <property type="match status" value="1"/>
</dbReference>
<dbReference type="Gene3D" id="3.30.505.50">
    <property type="entry name" value="Sigma 54 modulation/S30EA ribosomal protein, C-terminal domain"/>
    <property type="match status" value="1"/>
</dbReference>
<keyword evidence="2" id="KW-0732">Signal</keyword>
<gene>
    <name evidence="4" type="ORF">FisN_15Hh209</name>
</gene>
<dbReference type="Pfam" id="PF16321">
    <property type="entry name" value="Ribosom_S30AE_C"/>
    <property type="match status" value="1"/>
</dbReference>
<keyword evidence="5" id="KW-1185">Reference proteome</keyword>
<dbReference type="EMBL" id="BDSP01000055">
    <property type="protein sequence ID" value="GAX12730.1"/>
    <property type="molecule type" value="Genomic_DNA"/>
</dbReference>
<name>A0A1Z5JFD9_FISSO</name>
<reference evidence="4 5" key="1">
    <citation type="journal article" date="2015" name="Plant Cell">
        <title>Oil accumulation by the oleaginous diatom Fistulifera solaris as revealed by the genome and transcriptome.</title>
        <authorList>
            <person name="Tanaka T."/>
            <person name="Maeda Y."/>
            <person name="Veluchamy A."/>
            <person name="Tanaka M."/>
            <person name="Abida H."/>
            <person name="Marechal E."/>
            <person name="Bowler C."/>
            <person name="Muto M."/>
            <person name="Sunaga Y."/>
            <person name="Tanaka M."/>
            <person name="Yoshino T."/>
            <person name="Taniguchi T."/>
            <person name="Fukuda Y."/>
            <person name="Nemoto M."/>
            <person name="Matsumoto M."/>
            <person name="Wong P.S."/>
            <person name="Aburatani S."/>
            <person name="Fujibuchi W."/>
        </authorList>
    </citation>
    <scope>NUCLEOTIDE SEQUENCE [LARGE SCALE GENOMIC DNA]</scope>
    <source>
        <strain evidence="4 5">JPCC DA0580</strain>
    </source>
</reference>
<proteinExistence type="predicted"/>
<dbReference type="AlphaFoldDB" id="A0A1Z5JFD9"/>
<feature type="chain" id="PRO_5013051931" evidence="2">
    <location>
        <begin position="16"/>
        <end position="235"/>
    </location>
</feature>
<comment type="caution">
    <text evidence="4">The sequence shown here is derived from an EMBL/GenBank/DDBJ whole genome shotgun (WGS) entry which is preliminary data.</text>
</comment>
<dbReference type="Proteomes" id="UP000198406">
    <property type="component" value="Unassembled WGS sequence"/>
</dbReference>
<keyword evidence="1" id="KW-0810">Translation regulation</keyword>
<dbReference type="InterPro" id="IPR036567">
    <property type="entry name" value="RHF-like"/>
</dbReference>
<evidence type="ECO:0000256" key="2">
    <source>
        <dbReference type="SAM" id="SignalP"/>
    </source>
</evidence>
<dbReference type="GO" id="GO:0045900">
    <property type="term" value="P:negative regulation of translational elongation"/>
    <property type="evidence" value="ECO:0007669"/>
    <property type="project" value="TreeGrafter"/>
</dbReference>
<feature type="signal peptide" evidence="2">
    <location>
        <begin position="1"/>
        <end position="15"/>
    </location>
</feature>
<dbReference type="Gene3D" id="3.30.160.100">
    <property type="entry name" value="Ribosome hibernation promotion factor-like"/>
    <property type="match status" value="1"/>
</dbReference>
<accession>A0A1Z5JFD9</accession>
<evidence type="ECO:0000256" key="1">
    <source>
        <dbReference type="ARBA" id="ARBA00022845"/>
    </source>
</evidence>
<sequence length="235" mass="26088">MRFLSLILLAATSHAFVMQPKIGRFPSTLSMSTEVDVPIIVNGQNINLTPALIDHVNKKIGAPLKKLASHGAVTECDVILSVNKNPKVKDSDRVEVVTNLKGTTIICKVESPDMYSSIDSVAKALSRKLRRYKDNRIAGWHGGKNMGQDLLEALEAAREFEEEAAAEEEEEFEDPGKPEIVSIKSFDLEHPISVDEAVFALDYVDHDFYVFRNQETNQINVVYKRHVGGVGLVEP</sequence>
<dbReference type="PANTHER" id="PTHR33231:SF1">
    <property type="entry name" value="30S RIBOSOMAL PROTEIN"/>
    <property type="match status" value="1"/>
</dbReference>
<evidence type="ECO:0000259" key="3">
    <source>
        <dbReference type="Pfam" id="PF16321"/>
    </source>
</evidence>
<dbReference type="Pfam" id="PF02482">
    <property type="entry name" value="Ribosomal_S30AE"/>
    <property type="match status" value="1"/>
</dbReference>
<dbReference type="GO" id="GO:0022627">
    <property type="term" value="C:cytosolic small ribosomal subunit"/>
    <property type="evidence" value="ECO:0007669"/>
    <property type="project" value="TreeGrafter"/>
</dbReference>
<dbReference type="NCBIfam" id="TIGR00741">
    <property type="entry name" value="yfiA"/>
    <property type="match status" value="1"/>
</dbReference>
<dbReference type="InterPro" id="IPR050574">
    <property type="entry name" value="HPF/YfiA_ribosome-assoc"/>
</dbReference>
<dbReference type="SUPFAM" id="SSF69754">
    <property type="entry name" value="Ribosome binding protein Y (YfiA homologue)"/>
    <property type="match status" value="1"/>
</dbReference>
<dbReference type="InterPro" id="IPR038416">
    <property type="entry name" value="Ribosom_S30AE_C_sf"/>
</dbReference>
<dbReference type="InterPro" id="IPR003489">
    <property type="entry name" value="RHF/RaiA"/>
</dbReference>
<evidence type="ECO:0000313" key="5">
    <source>
        <dbReference type="Proteomes" id="UP000198406"/>
    </source>
</evidence>
<feature type="domain" description="Sigma 54 modulation/S30EA ribosomal protein C-terminal" evidence="3">
    <location>
        <begin position="177"/>
        <end position="232"/>
    </location>
</feature>
<evidence type="ECO:0000313" key="4">
    <source>
        <dbReference type="EMBL" id="GAX12730.1"/>
    </source>
</evidence>